<accession>X6MKG4</accession>
<evidence type="ECO:0000256" key="2">
    <source>
        <dbReference type="ARBA" id="ARBA00022448"/>
    </source>
</evidence>
<evidence type="ECO:0000256" key="6">
    <source>
        <dbReference type="SAM" id="MobiDB-lite"/>
    </source>
</evidence>
<evidence type="ECO:0000256" key="1">
    <source>
        <dbReference type="ARBA" id="ARBA00004141"/>
    </source>
</evidence>
<feature type="transmembrane region" description="Helical" evidence="7">
    <location>
        <begin position="793"/>
        <end position="815"/>
    </location>
</feature>
<gene>
    <name evidence="8" type="ORF">RFI_22858</name>
</gene>
<feature type="transmembrane region" description="Helical" evidence="7">
    <location>
        <begin position="21"/>
        <end position="44"/>
    </location>
</feature>
<protein>
    <submittedName>
        <fullName evidence="8">Sucrose transmembrane transporter</fullName>
    </submittedName>
</protein>
<evidence type="ECO:0000313" key="9">
    <source>
        <dbReference type="Proteomes" id="UP000023152"/>
    </source>
</evidence>
<evidence type="ECO:0000313" key="8">
    <source>
        <dbReference type="EMBL" id="ETO14498.1"/>
    </source>
</evidence>
<feature type="transmembrane region" description="Helical" evidence="7">
    <location>
        <begin position="722"/>
        <end position="743"/>
    </location>
</feature>
<dbReference type="InterPro" id="IPR036259">
    <property type="entry name" value="MFS_trans_sf"/>
</dbReference>
<dbReference type="SUPFAM" id="SSF103473">
    <property type="entry name" value="MFS general substrate transporter"/>
    <property type="match status" value="2"/>
</dbReference>
<proteinExistence type="predicted"/>
<feature type="transmembrane region" description="Helical" evidence="7">
    <location>
        <begin position="111"/>
        <end position="128"/>
    </location>
</feature>
<feature type="compositionally biased region" description="Basic residues" evidence="6">
    <location>
        <begin position="226"/>
        <end position="237"/>
    </location>
</feature>
<feature type="region of interest" description="Disordered" evidence="6">
    <location>
        <begin position="431"/>
        <end position="460"/>
    </location>
</feature>
<feature type="compositionally biased region" description="Basic residues" evidence="6">
    <location>
        <begin position="551"/>
        <end position="575"/>
    </location>
</feature>
<feature type="transmembrane region" description="Helical" evidence="7">
    <location>
        <begin position="597"/>
        <end position="616"/>
    </location>
</feature>
<keyword evidence="4 7" id="KW-1133">Transmembrane helix</keyword>
<feature type="region of interest" description="Disordered" evidence="6">
    <location>
        <begin position="268"/>
        <end position="326"/>
    </location>
</feature>
<feature type="transmembrane region" description="Helical" evidence="7">
    <location>
        <begin position="80"/>
        <end position="99"/>
    </location>
</feature>
<feature type="region of interest" description="Disordered" evidence="6">
    <location>
        <begin position="820"/>
        <end position="852"/>
    </location>
</feature>
<keyword evidence="9" id="KW-1185">Reference proteome</keyword>
<comment type="subcellular location">
    <subcellularLocation>
        <location evidence="1">Membrane</location>
        <topology evidence="1">Multi-pass membrane protein</topology>
    </subcellularLocation>
</comment>
<dbReference type="PANTHER" id="PTHR19432:SF35">
    <property type="entry name" value="SOLUTE CARRIER FAMILY 45 MEMBER 3 ISOFORM X1"/>
    <property type="match status" value="1"/>
</dbReference>
<name>X6MKG4_RETFI</name>
<sequence length="883" mass="102189">MKKNKTKQNKKFPTEFAWAMGECLIVPFLLSIGCPYFMTSYVWLFSPILDSWLQPLYARWSDKLVKRPNVCCGFGGRKPFLLTFAILASIGLVITPFSGRIAQEMNEGKGNGVLSLGVWIALIGYTTMDVSYGHMLVPARALVNDIVQSRKEMDEANSLFCLYQALGRICGTLLLCVDWNEYFGFSLLKTQFQVCFVFGLIPLWFAVLLILLCTPHQLSRVWTTKSKTHGHGHGGTRHRQDNVSGKEPQNPTPLMHANKEEEHNLVFTEDTEEEQQQRPQRWHVNDNDNASPTSLDFVPKIPEEMQLASRHSQDQGEEEEEEEEVLVERDDVSEIIRDKNAYNPNMKVYSHYNFNPHIYKPASNIEKDVQKETEEKDLTLNESNFNDDETLRVDSNQWFETNTTYRNNYARSNNNNDDFWEVVTADANIIPYSEGDENTSTNSDDSSKIDENTNGNGNEKEQTRVAVSMVEDIPYYHYCRKNKLRRSFGGVSLWSSPITQKYKTKHARYKSRYILKSRGEGKQVNGRETSIRRSLYTKRIKYRRLLEQQAKKRRKKRKQKQLKKQKERGRGKRRSIKQSNIELSKELSWNFPSVFKMYWCIQFVGWLQVSMLSLYFTSYVGVEIFGGNPRAAHYEDKSFQLFMNGVRYAAMGWVCCGMAATLFSFMLPYVNNFFGLCNKQTNNKKGTLPVYVCGELGTSLLIISLCAYKNAHDNERITVDYLLFVGLMLYGVMTQIHYNNYWVLVELHLRQEKQEDKRARVVQIFNLSIILPSIVIALSGGLVLQLFNGSFNQTITCWGIMGLVLNVSVFTYMWFSRYSDKDSGKKEDQTEANTQPEKKKDAGRKISKRKRIETKMNQKIQKLELKIQKLENRDKKKPALPEN</sequence>
<dbReference type="Proteomes" id="UP000023152">
    <property type="component" value="Unassembled WGS sequence"/>
</dbReference>
<dbReference type="PROSITE" id="PS51257">
    <property type="entry name" value="PROKAR_LIPOPROTEIN"/>
    <property type="match status" value="1"/>
</dbReference>
<evidence type="ECO:0000256" key="5">
    <source>
        <dbReference type="ARBA" id="ARBA00023136"/>
    </source>
</evidence>
<dbReference type="GO" id="GO:0008506">
    <property type="term" value="F:sucrose:proton symporter activity"/>
    <property type="evidence" value="ECO:0007669"/>
    <property type="project" value="TreeGrafter"/>
</dbReference>
<feature type="compositionally biased region" description="Acidic residues" evidence="6">
    <location>
        <begin position="315"/>
        <end position="325"/>
    </location>
</feature>
<dbReference type="PANTHER" id="PTHR19432">
    <property type="entry name" value="SUGAR TRANSPORTER"/>
    <property type="match status" value="1"/>
</dbReference>
<comment type="caution">
    <text evidence="8">The sequence shown here is derived from an EMBL/GenBank/DDBJ whole genome shotgun (WGS) entry which is preliminary data.</text>
</comment>
<evidence type="ECO:0000256" key="4">
    <source>
        <dbReference type="ARBA" id="ARBA00022989"/>
    </source>
</evidence>
<feature type="region of interest" description="Disordered" evidence="6">
    <location>
        <begin position="548"/>
        <end position="575"/>
    </location>
</feature>
<evidence type="ECO:0000256" key="3">
    <source>
        <dbReference type="ARBA" id="ARBA00022692"/>
    </source>
</evidence>
<feature type="compositionally biased region" description="Basic and acidic residues" evidence="6">
    <location>
        <begin position="820"/>
        <end position="829"/>
    </location>
</feature>
<dbReference type="GO" id="GO:0016020">
    <property type="term" value="C:membrane"/>
    <property type="evidence" value="ECO:0007669"/>
    <property type="project" value="UniProtKB-SubCell"/>
</dbReference>
<feature type="transmembrane region" description="Helical" evidence="7">
    <location>
        <begin position="191"/>
        <end position="212"/>
    </location>
</feature>
<keyword evidence="5 7" id="KW-0472">Membrane</keyword>
<reference evidence="8 9" key="1">
    <citation type="journal article" date="2013" name="Curr. Biol.">
        <title>The Genome of the Foraminiferan Reticulomyxa filosa.</title>
        <authorList>
            <person name="Glockner G."/>
            <person name="Hulsmann N."/>
            <person name="Schleicher M."/>
            <person name="Noegel A.A."/>
            <person name="Eichinger L."/>
            <person name="Gallinger C."/>
            <person name="Pawlowski J."/>
            <person name="Sierra R."/>
            <person name="Euteneuer U."/>
            <person name="Pillet L."/>
            <person name="Moustafa A."/>
            <person name="Platzer M."/>
            <person name="Groth M."/>
            <person name="Szafranski K."/>
            <person name="Schliwa M."/>
        </authorList>
    </citation>
    <scope>NUCLEOTIDE SEQUENCE [LARGE SCALE GENOMIC DNA]</scope>
</reference>
<dbReference type="AlphaFoldDB" id="X6MKG4"/>
<evidence type="ECO:0000256" key="7">
    <source>
        <dbReference type="SAM" id="Phobius"/>
    </source>
</evidence>
<feature type="transmembrane region" description="Helical" evidence="7">
    <location>
        <begin position="648"/>
        <end position="667"/>
    </location>
</feature>
<feature type="transmembrane region" description="Helical" evidence="7">
    <location>
        <begin position="764"/>
        <end position="787"/>
    </location>
</feature>
<feature type="region of interest" description="Disordered" evidence="6">
    <location>
        <begin position="225"/>
        <end position="255"/>
    </location>
</feature>
<dbReference type="EMBL" id="ASPP01020001">
    <property type="protein sequence ID" value="ETO14498.1"/>
    <property type="molecule type" value="Genomic_DNA"/>
</dbReference>
<organism evidence="8 9">
    <name type="scientific">Reticulomyxa filosa</name>
    <dbReference type="NCBI Taxonomy" id="46433"/>
    <lineage>
        <taxon>Eukaryota</taxon>
        <taxon>Sar</taxon>
        <taxon>Rhizaria</taxon>
        <taxon>Retaria</taxon>
        <taxon>Foraminifera</taxon>
        <taxon>Monothalamids</taxon>
        <taxon>Reticulomyxidae</taxon>
        <taxon>Reticulomyxa</taxon>
    </lineage>
</organism>
<dbReference type="OrthoDB" id="18196at2759"/>
<keyword evidence="3 7" id="KW-0812">Transmembrane</keyword>
<keyword evidence="2" id="KW-0813">Transport</keyword>
<feature type="transmembrane region" description="Helical" evidence="7">
    <location>
        <begin position="688"/>
        <end position="710"/>
    </location>
</feature>